<evidence type="ECO:0000313" key="10">
    <source>
        <dbReference type="Proteomes" id="UP000694865"/>
    </source>
</evidence>
<comment type="subcellular location">
    <subcellularLocation>
        <location evidence="1 9">Golgi apparatus membrane</location>
        <topology evidence="1 9">Single-pass type II membrane protein</topology>
    </subcellularLocation>
</comment>
<protein>
    <recommendedName>
        <fullName evidence="9">Carbohydrate sulfotransferase</fullName>
        <ecNumber evidence="9">2.8.2.-</ecNumber>
    </recommendedName>
</protein>
<dbReference type="PANTHER" id="PTHR12137">
    <property type="entry name" value="CARBOHYDRATE SULFOTRANSFERASE"/>
    <property type="match status" value="1"/>
</dbReference>
<proteinExistence type="inferred from homology"/>
<keyword evidence="7 9" id="KW-0472">Membrane</keyword>
<gene>
    <name evidence="11" type="primary">LOC102804540</name>
</gene>
<evidence type="ECO:0000256" key="2">
    <source>
        <dbReference type="ARBA" id="ARBA00006339"/>
    </source>
</evidence>
<dbReference type="PANTHER" id="PTHR12137:SF54">
    <property type="entry name" value="CARBOHYDRATE SULFOTRANSFERASE"/>
    <property type="match status" value="1"/>
</dbReference>
<dbReference type="InterPro" id="IPR005331">
    <property type="entry name" value="Sulfotransferase"/>
</dbReference>
<dbReference type="GeneID" id="102804540"/>
<evidence type="ECO:0000256" key="3">
    <source>
        <dbReference type="ARBA" id="ARBA00022679"/>
    </source>
</evidence>
<keyword evidence="6 9" id="KW-0333">Golgi apparatus</keyword>
<keyword evidence="4 9" id="KW-0812">Transmembrane</keyword>
<evidence type="ECO:0000256" key="5">
    <source>
        <dbReference type="ARBA" id="ARBA00022989"/>
    </source>
</evidence>
<evidence type="ECO:0000313" key="11">
    <source>
        <dbReference type="RefSeq" id="XP_006812713.1"/>
    </source>
</evidence>
<organism evidence="10 11">
    <name type="scientific">Saccoglossus kowalevskii</name>
    <name type="common">Acorn worm</name>
    <dbReference type="NCBI Taxonomy" id="10224"/>
    <lineage>
        <taxon>Eukaryota</taxon>
        <taxon>Metazoa</taxon>
        <taxon>Hemichordata</taxon>
        <taxon>Enteropneusta</taxon>
        <taxon>Harrimaniidae</taxon>
        <taxon>Saccoglossus</taxon>
    </lineage>
</organism>
<name>A0ABM0LY72_SACKO</name>
<evidence type="ECO:0000256" key="6">
    <source>
        <dbReference type="ARBA" id="ARBA00023034"/>
    </source>
</evidence>
<keyword evidence="3 9" id="KW-0808">Transferase</keyword>
<keyword evidence="10" id="KW-1185">Reference proteome</keyword>
<evidence type="ECO:0000256" key="9">
    <source>
        <dbReference type="RuleBase" id="RU364020"/>
    </source>
</evidence>
<reference evidence="11" key="1">
    <citation type="submission" date="2025-08" db="UniProtKB">
        <authorList>
            <consortium name="RefSeq"/>
        </authorList>
    </citation>
    <scope>IDENTIFICATION</scope>
    <source>
        <tissue evidence="11">Testes</tissue>
    </source>
</reference>
<dbReference type="Pfam" id="PF03567">
    <property type="entry name" value="Sulfotransfer_2"/>
    <property type="match status" value="1"/>
</dbReference>
<evidence type="ECO:0000256" key="8">
    <source>
        <dbReference type="ARBA" id="ARBA00023180"/>
    </source>
</evidence>
<dbReference type="RefSeq" id="XP_006812713.1">
    <property type="nucleotide sequence ID" value="XM_006812650.1"/>
</dbReference>
<dbReference type="Proteomes" id="UP000694865">
    <property type="component" value="Unplaced"/>
</dbReference>
<keyword evidence="9" id="KW-0735">Signal-anchor</keyword>
<comment type="similarity">
    <text evidence="2 9">Belongs to the sulfotransferase 2 family.</text>
</comment>
<keyword evidence="5 9" id="KW-1133">Transmembrane helix</keyword>
<dbReference type="InterPro" id="IPR018011">
    <property type="entry name" value="Carb_sulfotrans_8-10"/>
</dbReference>
<keyword evidence="8 9" id="KW-0325">Glycoprotein</keyword>
<sequence length="307" mass="36108">MAVLPFEARNGGRFCLLMLLGMTMGVFMMIYISMSDHETPKPRSRVTLNHIKTTNIMDVKRETNVSREVPNHTYMDRLNLVESNCNTPTVELPVYKLQQLIVDDEYKFIYCWIPKVASGNWKVVLKNLKEFYTNKDWKPNLRDRNMGLPTLNKYSSVGIKTRLKSYYKYVFVRHPLERLLSAYRDRFERRRTNISRLPITNLSSFVNYIKDTMNIHWSPMTDLCDPCDIKFDFIGHFETLRKDVDYLLNLFNISSVASFRSVSSYATNSSDQSLLHKYYSSLSEDDMLFLQGLYAKDYQLFGYDPQI</sequence>
<accession>A0ABM0LY72</accession>
<dbReference type="EC" id="2.8.2.-" evidence="9"/>
<evidence type="ECO:0000256" key="7">
    <source>
        <dbReference type="ARBA" id="ARBA00023136"/>
    </source>
</evidence>
<evidence type="ECO:0000256" key="4">
    <source>
        <dbReference type="ARBA" id="ARBA00022692"/>
    </source>
</evidence>
<keyword evidence="9" id="KW-0119">Carbohydrate metabolism</keyword>
<feature type="transmembrane region" description="Helical" evidence="9">
    <location>
        <begin position="12"/>
        <end position="34"/>
    </location>
</feature>
<evidence type="ECO:0000256" key="1">
    <source>
        <dbReference type="ARBA" id="ARBA00004323"/>
    </source>
</evidence>